<evidence type="ECO:0000256" key="2">
    <source>
        <dbReference type="ARBA" id="ARBA00022692"/>
    </source>
</evidence>
<comment type="subcellular location">
    <subcellularLocation>
        <location evidence="1">Membrane</location>
        <topology evidence="1">Multi-pass membrane protein</topology>
    </subcellularLocation>
</comment>
<dbReference type="AlphaFoldDB" id="A0A6J7IQP2"/>
<dbReference type="PANTHER" id="PTHR37305">
    <property type="entry name" value="INTEGRAL MEMBRANE PROTEIN-RELATED"/>
    <property type="match status" value="1"/>
</dbReference>
<feature type="transmembrane region" description="Helical" evidence="5">
    <location>
        <begin position="156"/>
        <end position="181"/>
    </location>
</feature>
<sequence length="265" mass="27897">MLTALLTKSWRDHWKGLASWAGGLIAIAAIQLWVYPSIKESSAGVSQMIESYPDAFKEVFRMTDYTSGSGFLNVELFSFMVPLILIAVGVSWGAAATAEEERRGTADILFALPVSRVQIIVTKMIATALVLLGLCVILTATLIIGTRLVDIDVPAAHLFAASFSCALLGMLYASLGFLIGALVGRPGIATGVGIALGIAAFVFYSLAPLVDTFDAVTPVNPFQWALGGDPIINGLTLSSVGWLAGTSAVILAASVLAFNRRDIST</sequence>
<dbReference type="GO" id="GO:0140359">
    <property type="term" value="F:ABC-type transporter activity"/>
    <property type="evidence" value="ECO:0007669"/>
    <property type="project" value="InterPro"/>
</dbReference>
<dbReference type="PANTHER" id="PTHR37305:SF1">
    <property type="entry name" value="MEMBRANE PROTEIN"/>
    <property type="match status" value="1"/>
</dbReference>
<dbReference type="GO" id="GO:0005886">
    <property type="term" value="C:plasma membrane"/>
    <property type="evidence" value="ECO:0007669"/>
    <property type="project" value="UniProtKB-SubCell"/>
</dbReference>
<feature type="transmembrane region" description="Helical" evidence="5">
    <location>
        <begin position="76"/>
        <end position="98"/>
    </location>
</feature>
<evidence type="ECO:0000256" key="5">
    <source>
        <dbReference type="SAM" id="Phobius"/>
    </source>
</evidence>
<evidence type="ECO:0000256" key="1">
    <source>
        <dbReference type="ARBA" id="ARBA00004141"/>
    </source>
</evidence>
<protein>
    <submittedName>
        <fullName evidence="7">Unannotated protein</fullName>
    </submittedName>
</protein>
<keyword evidence="2 5" id="KW-0812">Transmembrane</keyword>
<feature type="transmembrane region" description="Helical" evidence="5">
    <location>
        <begin position="119"/>
        <end position="144"/>
    </location>
</feature>
<organism evidence="7">
    <name type="scientific">freshwater metagenome</name>
    <dbReference type="NCBI Taxonomy" id="449393"/>
    <lineage>
        <taxon>unclassified sequences</taxon>
        <taxon>metagenomes</taxon>
        <taxon>ecological metagenomes</taxon>
    </lineage>
</organism>
<proteinExistence type="predicted"/>
<dbReference type="Pfam" id="PF12698">
    <property type="entry name" value="ABC2_membrane_3"/>
    <property type="match status" value="1"/>
</dbReference>
<keyword evidence="4 5" id="KW-0472">Membrane</keyword>
<evidence type="ECO:0000256" key="4">
    <source>
        <dbReference type="ARBA" id="ARBA00023136"/>
    </source>
</evidence>
<feature type="transmembrane region" description="Helical" evidence="5">
    <location>
        <begin position="188"/>
        <end position="210"/>
    </location>
</feature>
<accession>A0A6J7IQP2</accession>
<feature type="transmembrane region" description="Helical" evidence="5">
    <location>
        <begin position="17"/>
        <end position="35"/>
    </location>
</feature>
<feature type="transmembrane region" description="Helical" evidence="5">
    <location>
        <begin position="230"/>
        <end position="258"/>
    </location>
</feature>
<name>A0A6J7IQP2_9ZZZZ</name>
<evidence type="ECO:0000256" key="3">
    <source>
        <dbReference type="ARBA" id="ARBA00022989"/>
    </source>
</evidence>
<dbReference type="InterPro" id="IPR013525">
    <property type="entry name" value="ABC2_TM"/>
</dbReference>
<keyword evidence="3 5" id="KW-1133">Transmembrane helix</keyword>
<evidence type="ECO:0000313" key="7">
    <source>
        <dbReference type="EMBL" id="CAB4933036.1"/>
    </source>
</evidence>
<gene>
    <name evidence="7" type="ORF">UFOPK3720_00812</name>
</gene>
<dbReference type="EMBL" id="CAFBNB010000137">
    <property type="protein sequence ID" value="CAB4933036.1"/>
    <property type="molecule type" value="Genomic_DNA"/>
</dbReference>
<feature type="domain" description="ABC-2 type transporter transmembrane" evidence="6">
    <location>
        <begin position="61"/>
        <end position="255"/>
    </location>
</feature>
<evidence type="ECO:0000259" key="6">
    <source>
        <dbReference type="Pfam" id="PF12698"/>
    </source>
</evidence>
<reference evidence="7" key="1">
    <citation type="submission" date="2020-05" db="EMBL/GenBank/DDBJ databases">
        <authorList>
            <person name="Chiriac C."/>
            <person name="Salcher M."/>
            <person name="Ghai R."/>
            <person name="Kavagutti S V."/>
        </authorList>
    </citation>
    <scope>NUCLEOTIDE SEQUENCE</scope>
</reference>